<proteinExistence type="predicted"/>
<dbReference type="RefSeq" id="WP_119015882.1">
    <property type="nucleotide sequence ID" value="NZ_QXEV01000005.1"/>
</dbReference>
<keyword evidence="2" id="KW-1185">Reference proteome</keyword>
<gene>
    <name evidence="1" type="ORF">EI71_00716</name>
</gene>
<dbReference type="EMBL" id="QXEV01000005">
    <property type="protein sequence ID" value="RIA77933.1"/>
    <property type="molecule type" value="Genomic_DNA"/>
</dbReference>
<sequence>MNECTIWRIREKYKNLIFPNLPVLIINYINDNHYNDLPLVESKYINIDDILYFLRNKPFHTEKELLELTLWYIKIKHGIFEPIK</sequence>
<dbReference type="InParanoid" id="A0A397RUR6"/>
<evidence type="ECO:0000313" key="2">
    <source>
        <dbReference type="Proteomes" id="UP000266506"/>
    </source>
</evidence>
<name>A0A397RUR6_9MOLU</name>
<accession>A0A397RUR6</accession>
<protein>
    <submittedName>
        <fullName evidence="1">Uncharacterized protein</fullName>
    </submittedName>
</protein>
<dbReference type="Proteomes" id="UP000266506">
    <property type="component" value="Unassembled WGS sequence"/>
</dbReference>
<dbReference type="AlphaFoldDB" id="A0A397RUR6"/>
<evidence type="ECO:0000313" key="1">
    <source>
        <dbReference type="EMBL" id="RIA77933.1"/>
    </source>
</evidence>
<organism evidence="1 2">
    <name type="scientific">Anaeroplasma bactoclasticum</name>
    <dbReference type="NCBI Taxonomy" id="2088"/>
    <lineage>
        <taxon>Bacteria</taxon>
        <taxon>Bacillati</taxon>
        <taxon>Mycoplasmatota</taxon>
        <taxon>Mollicutes</taxon>
        <taxon>Anaeroplasmatales</taxon>
        <taxon>Anaeroplasmataceae</taxon>
        <taxon>Anaeroplasma</taxon>
    </lineage>
</organism>
<comment type="caution">
    <text evidence="1">The sequence shown here is derived from an EMBL/GenBank/DDBJ whole genome shotgun (WGS) entry which is preliminary data.</text>
</comment>
<reference evidence="1 2" key="1">
    <citation type="submission" date="2018-08" db="EMBL/GenBank/DDBJ databases">
        <title>Genomic Encyclopedia of Archaeal and Bacterial Type Strains, Phase II (KMG-II): from individual species to whole genera.</title>
        <authorList>
            <person name="Goeker M."/>
        </authorList>
    </citation>
    <scope>NUCLEOTIDE SEQUENCE [LARGE SCALE GENOMIC DNA]</scope>
    <source>
        <strain evidence="1 2">ATCC 27112</strain>
    </source>
</reference>